<dbReference type="Proteomes" id="UP000789405">
    <property type="component" value="Unassembled WGS sequence"/>
</dbReference>
<evidence type="ECO:0000313" key="2">
    <source>
        <dbReference type="Proteomes" id="UP000789405"/>
    </source>
</evidence>
<proteinExistence type="predicted"/>
<dbReference type="EMBL" id="CAJVPY010013411">
    <property type="protein sequence ID" value="CAG8740337.1"/>
    <property type="molecule type" value="Genomic_DNA"/>
</dbReference>
<reference evidence="1" key="1">
    <citation type="submission" date="2021-06" db="EMBL/GenBank/DDBJ databases">
        <authorList>
            <person name="Kallberg Y."/>
            <person name="Tangrot J."/>
            <person name="Rosling A."/>
        </authorList>
    </citation>
    <scope>NUCLEOTIDE SEQUENCE</scope>
    <source>
        <strain evidence="1">MA453B</strain>
    </source>
</reference>
<comment type="caution">
    <text evidence="1">The sequence shown here is derived from an EMBL/GenBank/DDBJ whole genome shotgun (WGS) entry which is preliminary data.</text>
</comment>
<protein>
    <submittedName>
        <fullName evidence="1">9414_t:CDS:1</fullName>
    </submittedName>
</protein>
<name>A0A9N9INC0_9GLOM</name>
<accession>A0A9N9INC0</accession>
<dbReference type="AlphaFoldDB" id="A0A9N9INC0"/>
<gene>
    <name evidence="1" type="ORF">DERYTH_LOCUS15946</name>
</gene>
<organism evidence="1 2">
    <name type="scientific">Dentiscutata erythropus</name>
    <dbReference type="NCBI Taxonomy" id="1348616"/>
    <lineage>
        <taxon>Eukaryota</taxon>
        <taxon>Fungi</taxon>
        <taxon>Fungi incertae sedis</taxon>
        <taxon>Mucoromycota</taxon>
        <taxon>Glomeromycotina</taxon>
        <taxon>Glomeromycetes</taxon>
        <taxon>Diversisporales</taxon>
        <taxon>Gigasporaceae</taxon>
        <taxon>Dentiscutata</taxon>
    </lineage>
</organism>
<sequence>MPCYSLNKSATETRGNIRNALRTITRTHINKITEQLHQRDFKPRVISKKLNGSKKNTMIEMLGS</sequence>
<keyword evidence="2" id="KW-1185">Reference proteome</keyword>
<evidence type="ECO:0000313" key="1">
    <source>
        <dbReference type="EMBL" id="CAG8740337.1"/>
    </source>
</evidence>